<dbReference type="NCBIfam" id="TIGR02543">
    <property type="entry name" value="List_Bact_rpt"/>
    <property type="match status" value="1"/>
</dbReference>
<feature type="signal peptide" evidence="2">
    <location>
        <begin position="1"/>
        <end position="27"/>
    </location>
</feature>
<keyword evidence="4" id="KW-1185">Reference proteome</keyword>
<evidence type="ECO:0000256" key="2">
    <source>
        <dbReference type="SAM" id="SignalP"/>
    </source>
</evidence>
<name>A0ABQ1W5M3_9BACL</name>
<feature type="chain" id="PRO_5045478851" description="Bacterial repeat domain-containing protein" evidence="2">
    <location>
        <begin position="28"/>
        <end position="1324"/>
    </location>
</feature>
<comment type="caution">
    <text evidence="3">The sequence shown here is derived from an EMBL/GenBank/DDBJ whole genome shotgun (WGS) entry which is preliminary data.</text>
</comment>
<keyword evidence="2" id="KW-0732">Signal</keyword>
<dbReference type="EMBL" id="BMIW01000034">
    <property type="protein sequence ID" value="GGG12589.1"/>
    <property type="molecule type" value="Genomic_DNA"/>
</dbReference>
<sequence length="1324" mass="145428">MYLFRRFKKIVSLVLIFSLIGANLALAKVQAGNSEAGLPTLDASLEKPEGIEEGEDGRIVLNENEENYSIYPESAVYNHGSTQALIVKVSPNLEDFTDIKLNGESIGSGNFTANMSENTVLISNHYLDNLPLGSYVLELSFGHTGSDLKLMIGSELKAVTGFVWSGAKAVWEETPDAVSYVVELFKNTTSLGLEASLTNQYDWDSMISQHGPGDYKFKVKGVTADNRHTPDSALSDSKGFGLSNVQQLSANDLSLSFDSTVLSKGSIDRLFVDGGFDYVIDDVVFSLNDVHKAKVDVDQDGNVQVKPSYHPRESEDDRVTVYATVSYYEGNDIIFMDNFEGDKKFTAGVPGSYSHSAVRPHYGRNAATAVSGTTGPARALVNSRAVNPVHGTVTAWFYDHGDMDQLIKLAFSVQNVANNNSTSNYYALGVVQDLSDKNRQGYYTWRAGNAWNPTDGSTSNKIERSGGWHKFEWIVNSNGMTAKIDGQIAYNTTAVKDIGALVLMTNWNANAGNIENRYFFDDISVISQSASLKTTTISTQVKLAGKQYKVTPAAVEFDLENKENITLGVTPDLVDLTGVLYDGQRLIEDVDYSLLDTTGMMLLKNGFLSLLPVGQAAVQLEFEGGQTLDVMVDIVNHEPRVYYVSNQTGNDANDGLAPETAWKSLDKINQKRFNPGDQIFLDAESIWNGQLKLRGSGTEDKVIKLGKYNDGGQKYKRPVINGGGTLSKDTYYIFDTNPVERRLASGAVELVNEEYWEIDGLEVTNLGSQWEIGRNGIMIMNNYAKTLKERTPENFMASKKSHVYVTNSYVHDVNALHQSYGGAKVAGGIIFYGYIDDILAEGNTAIRCDNEGIRNTGFHPDGWTKSGYPAIMKVRYFNNYLANGSGDAMVLSNALEGEARYNYITGFGKTYLTDAKPNGEGPNITDGVGKYISVANYAALWFMGVKDSVMEFNEVVDNPYNCADGEAFDIDSFNDGAVYQYNYSRNNYGGFMLFMPSSKNSIVRYNISIDDGSPQEGSAASSHLFYYAVGGSSNSVDYPIIHNNIFKLGANTTQIFGTGSTGPIWSHFYNNILYGKDKVGVFNTGSKSVMTHGSFDYNIIYPKTLIDRSKFASGVYGSHNIYADPTTILANIDQSLDIDVIPKEAILTNGTIVENGDKNTVLFNTRNTGIGKAIARSEFDVSKLAGFKLKLLDQNIAVGAGFRADQTLEGRRDLSKISPLTRDFFGNAIRPDDVLDIGVHQIKNEGLKAVEFKTGQGGSYIHYQTLPVGGFVAKPLTDPTRNGYQFDGWYMDESYTAEWSFETCTVFDNAVLYAKWVSSTDESS</sequence>
<protein>
    <recommendedName>
        <fullName evidence="5">Bacterial repeat domain-containing protein</fullName>
    </recommendedName>
</protein>
<gene>
    <name evidence="3" type="ORF">GCM10010913_37970</name>
</gene>
<dbReference type="Gene3D" id="2.60.40.10">
    <property type="entry name" value="Immunoglobulins"/>
    <property type="match status" value="2"/>
</dbReference>
<dbReference type="Pfam" id="PF09479">
    <property type="entry name" value="Flg_new"/>
    <property type="match status" value="1"/>
</dbReference>
<accession>A0ABQ1W5M3</accession>
<proteinExistence type="predicted"/>
<evidence type="ECO:0000256" key="1">
    <source>
        <dbReference type="ARBA" id="ARBA00004196"/>
    </source>
</evidence>
<reference evidence="4" key="1">
    <citation type="journal article" date="2019" name="Int. J. Syst. Evol. Microbiol.">
        <title>The Global Catalogue of Microorganisms (GCM) 10K type strain sequencing project: providing services to taxonomists for standard genome sequencing and annotation.</title>
        <authorList>
            <consortium name="The Broad Institute Genomics Platform"/>
            <consortium name="The Broad Institute Genome Sequencing Center for Infectious Disease"/>
            <person name="Wu L."/>
            <person name="Ma J."/>
        </authorList>
    </citation>
    <scope>NUCLEOTIDE SEQUENCE [LARGE SCALE GENOMIC DNA]</scope>
    <source>
        <strain evidence="4">CGMCC 1.15420</strain>
    </source>
</reference>
<organism evidence="3 4">
    <name type="scientific">Paenibacillus aceti</name>
    <dbReference type="NCBI Taxonomy" id="1820010"/>
    <lineage>
        <taxon>Bacteria</taxon>
        <taxon>Bacillati</taxon>
        <taxon>Bacillota</taxon>
        <taxon>Bacilli</taxon>
        <taxon>Bacillales</taxon>
        <taxon>Paenibacillaceae</taxon>
        <taxon>Paenibacillus</taxon>
    </lineage>
</organism>
<dbReference type="InterPro" id="IPR013783">
    <property type="entry name" value="Ig-like_fold"/>
</dbReference>
<dbReference type="RefSeq" id="WP_120461977.1">
    <property type="nucleotide sequence ID" value="NZ_BMIW01000034.1"/>
</dbReference>
<dbReference type="InterPro" id="IPR011050">
    <property type="entry name" value="Pectin_lyase_fold/virulence"/>
</dbReference>
<dbReference type="Gene3D" id="2.60.40.4270">
    <property type="entry name" value="Listeria-Bacteroides repeat domain"/>
    <property type="match status" value="1"/>
</dbReference>
<evidence type="ECO:0000313" key="4">
    <source>
        <dbReference type="Proteomes" id="UP000608420"/>
    </source>
</evidence>
<dbReference type="InterPro" id="IPR013378">
    <property type="entry name" value="InlB-like_B-rpt"/>
</dbReference>
<dbReference type="Proteomes" id="UP000608420">
    <property type="component" value="Unassembled WGS sequence"/>
</dbReference>
<comment type="subcellular location">
    <subcellularLocation>
        <location evidence="1">Cell envelope</location>
    </subcellularLocation>
</comment>
<dbReference type="InterPro" id="IPR042229">
    <property type="entry name" value="Listeria/Bacterioides_rpt_sf"/>
</dbReference>
<dbReference type="SUPFAM" id="SSF51126">
    <property type="entry name" value="Pectin lyase-like"/>
    <property type="match status" value="1"/>
</dbReference>
<evidence type="ECO:0000313" key="3">
    <source>
        <dbReference type="EMBL" id="GGG12589.1"/>
    </source>
</evidence>
<evidence type="ECO:0008006" key="5">
    <source>
        <dbReference type="Google" id="ProtNLM"/>
    </source>
</evidence>